<name>S5T1B5_9CORY</name>
<dbReference type="InterPro" id="IPR024344">
    <property type="entry name" value="MDMPI_metal-binding"/>
</dbReference>
<dbReference type="EMBL" id="CP003924">
    <property type="protein sequence ID" value="AGS34345.1"/>
    <property type="molecule type" value="Genomic_DNA"/>
</dbReference>
<dbReference type="PATRIC" id="fig|1224163.3.peg.863"/>
<dbReference type="InterPro" id="IPR034660">
    <property type="entry name" value="DinB/YfiT-like"/>
</dbReference>
<dbReference type="NCBIfam" id="TIGR03083">
    <property type="entry name" value="maleylpyruvate isomerase family mycothiol-dependent enzyme"/>
    <property type="match status" value="1"/>
</dbReference>
<dbReference type="InterPro" id="IPR017517">
    <property type="entry name" value="Maleyloyr_isom"/>
</dbReference>
<evidence type="ECO:0000313" key="4">
    <source>
        <dbReference type="Proteomes" id="UP000015388"/>
    </source>
</evidence>
<keyword evidence="3" id="KW-0670">Pyruvate</keyword>
<dbReference type="OrthoDB" id="5118203at2"/>
<organism evidence="3 4">
    <name type="scientific">Corynebacterium maris DSM 45190</name>
    <dbReference type="NCBI Taxonomy" id="1224163"/>
    <lineage>
        <taxon>Bacteria</taxon>
        <taxon>Bacillati</taxon>
        <taxon>Actinomycetota</taxon>
        <taxon>Actinomycetes</taxon>
        <taxon>Mycobacteriales</taxon>
        <taxon>Corynebacteriaceae</taxon>
        <taxon>Corynebacterium</taxon>
    </lineage>
</organism>
<dbReference type="Pfam" id="PF11716">
    <property type="entry name" value="MDMPI_N"/>
    <property type="match status" value="1"/>
</dbReference>
<keyword evidence="4" id="KW-1185">Reference proteome</keyword>
<dbReference type="GO" id="GO:0016853">
    <property type="term" value="F:isomerase activity"/>
    <property type="evidence" value="ECO:0007669"/>
    <property type="project" value="UniProtKB-KW"/>
</dbReference>
<evidence type="ECO:0000256" key="1">
    <source>
        <dbReference type="SAM" id="MobiDB-lite"/>
    </source>
</evidence>
<dbReference type="AlphaFoldDB" id="S5T1B5"/>
<dbReference type="KEGG" id="cmd:B841_04320"/>
<proteinExistence type="predicted"/>
<dbReference type="Gene3D" id="1.20.120.450">
    <property type="entry name" value="dinb family like domain"/>
    <property type="match status" value="1"/>
</dbReference>
<dbReference type="SUPFAM" id="SSF109854">
    <property type="entry name" value="DinB/YfiT-like putative metalloenzymes"/>
    <property type="match status" value="1"/>
</dbReference>
<dbReference type="HOGENOM" id="CLU_077935_0_0_11"/>
<feature type="domain" description="Mycothiol-dependent maleylpyruvate isomerase metal-binding" evidence="2">
    <location>
        <begin position="30"/>
        <end position="156"/>
    </location>
</feature>
<dbReference type="eggNOG" id="ENOG5031RF6">
    <property type="taxonomic scope" value="Bacteria"/>
</dbReference>
<sequence length="246" mass="26900">MPAAAQSFHDLPLEERLSITRRGTALYSGQLSLIDNDDFGEPTLLPGWDISTLVAHVAYNAHALVNLMDWATTGVETPMYPSPDARNEQIAYGATLIPDALRNLHEHTLVRLDVAWRDAPEEAWNAEVKTAQGRTVPASETLWMRTREVWLHAVDLNQTANFSDMPEVVLETLVPEIANKWRGQGAGEGLVLVNTDSGERIEVSPGEKTVEIQGGLAGLARWASGRGDHGVTVAEGDEVPAPPRWL</sequence>
<accession>S5T1B5</accession>
<keyword evidence="3" id="KW-0413">Isomerase</keyword>
<evidence type="ECO:0000259" key="2">
    <source>
        <dbReference type="Pfam" id="PF11716"/>
    </source>
</evidence>
<feature type="region of interest" description="Disordered" evidence="1">
    <location>
        <begin position="227"/>
        <end position="246"/>
    </location>
</feature>
<dbReference type="Proteomes" id="UP000015388">
    <property type="component" value="Chromosome"/>
</dbReference>
<dbReference type="SUPFAM" id="SSF55718">
    <property type="entry name" value="SCP-like"/>
    <property type="match status" value="1"/>
</dbReference>
<dbReference type="GO" id="GO:0046872">
    <property type="term" value="F:metal ion binding"/>
    <property type="evidence" value="ECO:0007669"/>
    <property type="project" value="InterPro"/>
</dbReference>
<protein>
    <submittedName>
        <fullName evidence="3">Mycothiol-dependent maleylpyruvate isomerase</fullName>
    </submittedName>
</protein>
<dbReference type="Gene3D" id="3.30.1050.20">
    <property type="match status" value="1"/>
</dbReference>
<gene>
    <name evidence="3" type="ORF">B841_04320</name>
</gene>
<dbReference type="InterPro" id="IPR036527">
    <property type="entry name" value="SCP2_sterol-bd_dom_sf"/>
</dbReference>
<reference evidence="3 4" key="1">
    <citation type="submission" date="2012-11" db="EMBL/GenBank/DDBJ databases">
        <title>The complete genome sequence of Corynebacterium maris Coryn-1 (=DSM 45190).</title>
        <authorList>
            <person name="Schaffert L."/>
            <person name="Albersmeier A."/>
            <person name="Kalinowski J."/>
            <person name="Ruckert C."/>
        </authorList>
    </citation>
    <scope>NUCLEOTIDE SEQUENCE [LARGE SCALE GENOMIC DNA]</scope>
    <source>
        <strain evidence="4">Coryn-1</strain>
    </source>
</reference>
<dbReference type="RefSeq" id="WP_020934278.1">
    <property type="nucleotide sequence ID" value="NC_021915.1"/>
</dbReference>
<evidence type="ECO:0000313" key="3">
    <source>
        <dbReference type="EMBL" id="AGS34345.1"/>
    </source>
</evidence>
<dbReference type="STRING" id="1224163.B841_04320"/>